<proteinExistence type="predicted"/>
<organism evidence="2 3">
    <name type="scientific">Amycolatopsis ultiminotia</name>
    <dbReference type="NCBI Taxonomy" id="543629"/>
    <lineage>
        <taxon>Bacteria</taxon>
        <taxon>Bacillati</taxon>
        <taxon>Actinomycetota</taxon>
        <taxon>Actinomycetes</taxon>
        <taxon>Pseudonocardiales</taxon>
        <taxon>Pseudonocardiaceae</taxon>
        <taxon>Amycolatopsis</taxon>
    </lineage>
</organism>
<keyword evidence="3" id="KW-1185">Reference proteome</keyword>
<gene>
    <name evidence="2" type="ORF">GCM10022222_25090</name>
</gene>
<evidence type="ECO:0000259" key="1">
    <source>
        <dbReference type="PROSITE" id="PS51708"/>
    </source>
</evidence>
<reference evidence="3" key="1">
    <citation type="journal article" date="2019" name="Int. J. Syst. Evol. Microbiol.">
        <title>The Global Catalogue of Microorganisms (GCM) 10K type strain sequencing project: providing services to taxonomists for standard genome sequencing and annotation.</title>
        <authorList>
            <consortium name="The Broad Institute Genomics Platform"/>
            <consortium name="The Broad Institute Genome Sequencing Center for Infectious Disease"/>
            <person name="Wu L."/>
            <person name="Ma J."/>
        </authorList>
    </citation>
    <scope>NUCLEOTIDE SEQUENCE [LARGE SCALE GENOMIC DNA]</scope>
    <source>
        <strain evidence="3">JCM 16898</strain>
    </source>
</reference>
<dbReference type="PROSITE" id="PS51708">
    <property type="entry name" value="CHAD"/>
    <property type="match status" value="1"/>
</dbReference>
<evidence type="ECO:0000313" key="3">
    <source>
        <dbReference type="Proteomes" id="UP001500689"/>
    </source>
</evidence>
<dbReference type="Pfam" id="PF05235">
    <property type="entry name" value="CHAD"/>
    <property type="match status" value="1"/>
</dbReference>
<evidence type="ECO:0000313" key="2">
    <source>
        <dbReference type="EMBL" id="GAA3540417.1"/>
    </source>
</evidence>
<name>A0ABP6VXH9_9PSEU</name>
<dbReference type="InterPro" id="IPR007899">
    <property type="entry name" value="CHAD_dom"/>
</dbReference>
<dbReference type="InterPro" id="IPR038186">
    <property type="entry name" value="CHAD_dom_sf"/>
</dbReference>
<dbReference type="SMART" id="SM00880">
    <property type="entry name" value="CHAD"/>
    <property type="match status" value="1"/>
</dbReference>
<accession>A0ABP6VXH9</accession>
<dbReference type="EMBL" id="BAAAZN010000004">
    <property type="protein sequence ID" value="GAA3540417.1"/>
    <property type="molecule type" value="Genomic_DNA"/>
</dbReference>
<feature type="domain" description="CHAD" evidence="1">
    <location>
        <begin position="33"/>
        <end position="314"/>
    </location>
</feature>
<dbReference type="PANTHER" id="PTHR39339:SF1">
    <property type="entry name" value="CHAD DOMAIN-CONTAINING PROTEIN"/>
    <property type="match status" value="1"/>
</dbReference>
<dbReference type="Gene3D" id="1.40.20.10">
    <property type="entry name" value="CHAD domain"/>
    <property type="match status" value="1"/>
</dbReference>
<dbReference type="Proteomes" id="UP001500689">
    <property type="component" value="Unassembled WGS sequence"/>
</dbReference>
<protein>
    <submittedName>
        <fullName evidence="2">CHAD domain-containing protein</fullName>
    </submittedName>
</protein>
<sequence length="320" mass="34887">MTPASAPSPLPAPEPATPAALGLAAEPLKAGPRAPAATHVRVKLDHELRKLLARAAGTRSGTDPEDLHQMRVALRRMRSVLKTSGRLLGPAGKQVRAELGRFGQSLGEVRDYDVLIGHLREVIATFEIHDQPVGYRLLSVFADERDAARGRLIQTMDDARYATLLQSIAQLTRIPEHEIDEAPAAKPSLAVDLRKPYRKLAEAVRALPSVPPDDDLHALRIHGKKLRYTAELARTTAKKKQAAKLAELIKATRKFQTVLGDHQDAVVAAEKVRAAIAGTDAEVGFVAGRIAEHQRTKRAEARAAWPELWSRIRKAARAAS</sequence>
<comment type="caution">
    <text evidence="2">The sequence shown here is derived from an EMBL/GenBank/DDBJ whole genome shotgun (WGS) entry which is preliminary data.</text>
</comment>
<dbReference type="RefSeq" id="WP_344858870.1">
    <property type="nucleotide sequence ID" value="NZ_BAAAZN010000004.1"/>
</dbReference>
<dbReference type="PANTHER" id="PTHR39339">
    <property type="entry name" value="SLR1444 PROTEIN"/>
    <property type="match status" value="1"/>
</dbReference>